<keyword evidence="2" id="KW-1185">Reference proteome</keyword>
<evidence type="ECO:0000313" key="2">
    <source>
        <dbReference type="Proteomes" id="UP000054783"/>
    </source>
</evidence>
<sequence length="38" mass="3922">MSLVAESVIAFPLTIGPDTGLDCLKFPAVSNARTALTT</sequence>
<comment type="caution">
    <text evidence="1">The sequence shown here is derived from an EMBL/GenBank/DDBJ whole genome shotgun (WGS) entry which is preliminary data.</text>
</comment>
<reference evidence="1 2" key="1">
    <citation type="submission" date="2015-01" db="EMBL/GenBank/DDBJ databases">
        <title>Evolution of Trichinella species and genotypes.</title>
        <authorList>
            <person name="Korhonen P.K."/>
            <person name="Edoardo P."/>
            <person name="Giuseppe L.R."/>
            <person name="Gasser R.B."/>
        </authorList>
    </citation>
    <scope>NUCLEOTIDE SEQUENCE [LARGE SCALE GENOMIC DNA]</scope>
    <source>
        <strain evidence="1">ISS2496</strain>
    </source>
</reference>
<accession>A0A0V0YWF0</accession>
<gene>
    <name evidence="1" type="ORF">T12_4782</name>
</gene>
<dbReference type="EMBL" id="JYDQ01002203">
    <property type="protein sequence ID" value="KRY04106.1"/>
    <property type="molecule type" value="Genomic_DNA"/>
</dbReference>
<organism evidence="1 2">
    <name type="scientific">Trichinella patagoniensis</name>
    <dbReference type="NCBI Taxonomy" id="990121"/>
    <lineage>
        <taxon>Eukaryota</taxon>
        <taxon>Metazoa</taxon>
        <taxon>Ecdysozoa</taxon>
        <taxon>Nematoda</taxon>
        <taxon>Enoplea</taxon>
        <taxon>Dorylaimia</taxon>
        <taxon>Trichinellida</taxon>
        <taxon>Trichinellidae</taxon>
        <taxon>Trichinella</taxon>
    </lineage>
</organism>
<proteinExistence type="predicted"/>
<dbReference type="AlphaFoldDB" id="A0A0V0YWF0"/>
<protein>
    <submittedName>
        <fullName evidence="1">Uncharacterized protein</fullName>
    </submittedName>
</protein>
<dbReference type="Proteomes" id="UP000054783">
    <property type="component" value="Unassembled WGS sequence"/>
</dbReference>
<name>A0A0V0YWF0_9BILA</name>
<evidence type="ECO:0000313" key="1">
    <source>
        <dbReference type="EMBL" id="KRY04106.1"/>
    </source>
</evidence>